<dbReference type="GO" id="GO:0002250">
    <property type="term" value="P:adaptive immune response"/>
    <property type="evidence" value="ECO:0007669"/>
    <property type="project" value="UniProtKB-KW"/>
</dbReference>
<evidence type="ECO:0000256" key="6">
    <source>
        <dbReference type="ARBA" id="ARBA00043266"/>
    </source>
</evidence>
<organism evidence="7 8">
    <name type="scientific">Herpetotheres cachinnans</name>
    <name type="common">Laughing falcon</name>
    <name type="synonym">Falco cachinnans</name>
    <dbReference type="NCBI Taxonomy" id="56343"/>
    <lineage>
        <taxon>Eukaryota</taxon>
        <taxon>Metazoa</taxon>
        <taxon>Chordata</taxon>
        <taxon>Craniata</taxon>
        <taxon>Vertebrata</taxon>
        <taxon>Euteleostomi</taxon>
        <taxon>Archelosauria</taxon>
        <taxon>Archosauria</taxon>
        <taxon>Dinosauria</taxon>
        <taxon>Saurischia</taxon>
        <taxon>Theropoda</taxon>
        <taxon>Coelurosauria</taxon>
        <taxon>Aves</taxon>
        <taxon>Neognathae</taxon>
        <taxon>Neoaves</taxon>
        <taxon>Telluraves</taxon>
        <taxon>Australaves</taxon>
        <taxon>Falconiformes</taxon>
        <taxon>Falconidae</taxon>
        <taxon>Herpetotheres</taxon>
    </lineage>
</organism>
<protein>
    <submittedName>
        <fullName evidence="7">TVA12 protein</fullName>
    </submittedName>
</protein>
<name>A0A7L0H873_HERCA</name>
<proteinExistence type="predicted"/>
<dbReference type="AlphaFoldDB" id="A0A7L0H873"/>
<dbReference type="InterPro" id="IPR051006">
    <property type="entry name" value="TCR_variable_domain"/>
</dbReference>
<reference evidence="7 8" key="1">
    <citation type="submission" date="2019-09" db="EMBL/GenBank/DDBJ databases">
        <title>Bird 10,000 Genomes (B10K) Project - Family phase.</title>
        <authorList>
            <person name="Zhang G."/>
        </authorList>
    </citation>
    <scope>NUCLEOTIDE SEQUENCE [LARGE SCALE GENOMIC DNA]</scope>
    <source>
        <strain evidence="7">B10K-DU-005-78</strain>
        <tissue evidence="7">Mixed tissue sample</tissue>
    </source>
</reference>
<dbReference type="InterPro" id="IPR036179">
    <property type="entry name" value="Ig-like_dom_sf"/>
</dbReference>
<dbReference type="InterPro" id="IPR013783">
    <property type="entry name" value="Ig-like_fold"/>
</dbReference>
<dbReference type="Proteomes" id="UP000555649">
    <property type="component" value="Unassembled WGS sequence"/>
</dbReference>
<evidence type="ECO:0000256" key="3">
    <source>
        <dbReference type="ARBA" id="ARBA00023130"/>
    </source>
</evidence>
<feature type="non-terminal residue" evidence="7">
    <location>
        <position position="1"/>
    </location>
</feature>
<dbReference type="PANTHER" id="PTHR19343:SF26">
    <property type="entry name" value="T CELL RECEPTOR ALPHA VARIABLE 1-1"/>
    <property type="match status" value="1"/>
</dbReference>
<keyword evidence="8" id="KW-1185">Reference proteome</keyword>
<gene>
    <name evidence="7" type="primary">Trav12</name>
    <name evidence="7" type="ORF">HERCAC_R13401</name>
</gene>
<evidence type="ECO:0000313" key="7">
    <source>
        <dbReference type="EMBL" id="NXK15602.1"/>
    </source>
</evidence>
<dbReference type="EMBL" id="VXAJ01001566">
    <property type="protein sequence ID" value="NXK15602.1"/>
    <property type="molecule type" value="Genomic_DNA"/>
</dbReference>
<evidence type="ECO:0000313" key="8">
    <source>
        <dbReference type="Proteomes" id="UP000555649"/>
    </source>
</evidence>
<keyword evidence="3" id="KW-1064">Adaptive immunity</keyword>
<keyword evidence="4" id="KW-0675">Receptor</keyword>
<keyword evidence="5" id="KW-0393">Immunoglobulin domain</keyword>
<keyword evidence="2" id="KW-0391">Immunity</keyword>
<keyword evidence="6" id="KW-1279">T cell receptor</keyword>
<accession>A0A7L0H873</accession>
<feature type="non-terminal residue" evidence="7">
    <location>
        <position position="92"/>
    </location>
</feature>
<evidence type="ECO:0000256" key="2">
    <source>
        <dbReference type="ARBA" id="ARBA00022859"/>
    </source>
</evidence>
<dbReference type="Gene3D" id="2.60.40.10">
    <property type="entry name" value="Immunoglobulins"/>
    <property type="match status" value="1"/>
</dbReference>
<evidence type="ECO:0000256" key="1">
    <source>
        <dbReference type="ARBA" id="ARBA00022729"/>
    </source>
</evidence>
<keyword evidence="1" id="KW-0732">Signal</keyword>
<dbReference type="PANTHER" id="PTHR19343">
    <property type="entry name" value="T CELL RECEPTOR ALPHA VARIABLE 1-2"/>
    <property type="match status" value="1"/>
</dbReference>
<evidence type="ECO:0000256" key="5">
    <source>
        <dbReference type="ARBA" id="ARBA00023319"/>
    </source>
</evidence>
<dbReference type="SUPFAM" id="SSF48726">
    <property type="entry name" value="Immunoglobulin"/>
    <property type="match status" value="1"/>
</dbReference>
<comment type="caution">
    <text evidence="7">The sequence shown here is derived from an EMBL/GenBank/DDBJ whole genome shotgun (WGS) entry which is preliminary data.</text>
</comment>
<sequence length="92" mass="10698">KTTVSQQKELVIVEERGTFQTACSYQICYFGAMFWYQQRGRQTLHLLSYHTAAGPKQSRQLTTWLNTMGKYELQWLGEFEVSDAVLFLCAVH</sequence>
<dbReference type="GO" id="GO:0042101">
    <property type="term" value="C:T cell receptor complex"/>
    <property type="evidence" value="ECO:0007669"/>
    <property type="project" value="UniProtKB-KW"/>
</dbReference>
<evidence type="ECO:0000256" key="4">
    <source>
        <dbReference type="ARBA" id="ARBA00023170"/>
    </source>
</evidence>
<dbReference type="GO" id="GO:0042605">
    <property type="term" value="F:peptide antigen binding"/>
    <property type="evidence" value="ECO:0007669"/>
    <property type="project" value="TreeGrafter"/>
</dbReference>